<feature type="domain" description="NodB homology" evidence="3">
    <location>
        <begin position="98"/>
        <end position="277"/>
    </location>
</feature>
<dbReference type="GO" id="GO:0016810">
    <property type="term" value="F:hydrolase activity, acting on carbon-nitrogen (but not peptide) bonds"/>
    <property type="evidence" value="ECO:0007669"/>
    <property type="project" value="InterPro"/>
</dbReference>
<dbReference type="Proteomes" id="UP000214588">
    <property type="component" value="Unassembled WGS sequence"/>
</dbReference>
<name>A0A226C169_9FIRM</name>
<dbReference type="SUPFAM" id="SSF88713">
    <property type="entry name" value="Glycoside hydrolase/deacetylase"/>
    <property type="match status" value="1"/>
</dbReference>
<dbReference type="CDD" id="cd10918">
    <property type="entry name" value="CE4_NodB_like_5s_6s"/>
    <property type="match status" value="1"/>
</dbReference>
<dbReference type="RefSeq" id="WP_089022390.1">
    <property type="nucleotide sequence ID" value="NZ_NIQC01000001.1"/>
</dbReference>
<reference evidence="4 5" key="1">
    <citation type="submission" date="2017-06" db="EMBL/GenBank/DDBJ databases">
        <title>Draft Genome Sequence of Natranaerobius trueperi halophilic, alkalithermophilic bacteria from soda lakes.</title>
        <authorList>
            <person name="Zhao B."/>
        </authorList>
    </citation>
    <scope>NUCLEOTIDE SEQUENCE [LARGE SCALE GENOMIC DNA]</scope>
    <source>
        <strain evidence="4 5">DSM 18760</strain>
    </source>
</reference>
<dbReference type="InterPro" id="IPR051398">
    <property type="entry name" value="Polysacch_Deacetylase"/>
</dbReference>
<sequence length="277" mass="32558">MRWWLLSGLLIALLVIGSGLILTDDNSTEQVEDKNHDIKIPVLMYHHFSDDPQTSATITPDDFEEQLKFLKEHNFESIDVDDVITFVETGDDDHLPKRPVLITIDDGYRSTYTKAFPLLEEYNFDATLFMITERINQLSDEGYDFLTDDELLELEEAGIKVESHSVSHVPFTERKEDEQDHEWRNRIQNELEESKEVLEQLLERKVNYFAYPFGAWDTQIENWVVDAEYEGTFLVREGYVTEESHPQRLFRFGVTKDMTLDEFKSIFEPLLDEEEMN</sequence>
<accession>A0A226C169</accession>
<gene>
    <name evidence="4" type="ORF">CDO51_00750</name>
</gene>
<organism evidence="4 5">
    <name type="scientific">Natranaerobius trueperi</name>
    <dbReference type="NCBI Taxonomy" id="759412"/>
    <lineage>
        <taxon>Bacteria</taxon>
        <taxon>Bacillati</taxon>
        <taxon>Bacillota</taxon>
        <taxon>Clostridia</taxon>
        <taxon>Natranaerobiales</taxon>
        <taxon>Natranaerobiaceae</taxon>
        <taxon>Natranaerobius</taxon>
    </lineage>
</organism>
<dbReference type="Gene3D" id="3.20.20.370">
    <property type="entry name" value="Glycoside hydrolase/deacetylase"/>
    <property type="match status" value="1"/>
</dbReference>
<dbReference type="AlphaFoldDB" id="A0A226C169"/>
<comment type="caution">
    <text evidence="4">The sequence shown here is derived from an EMBL/GenBank/DDBJ whole genome shotgun (WGS) entry which is preliminary data.</text>
</comment>
<dbReference type="InterPro" id="IPR011330">
    <property type="entry name" value="Glyco_hydro/deAcase_b/a-brl"/>
</dbReference>
<dbReference type="PANTHER" id="PTHR34216:SF3">
    <property type="entry name" value="POLY-BETA-1,6-N-ACETYL-D-GLUCOSAMINE N-DEACETYLASE"/>
    <property type="match status" value="1"/>
</dbReference>
<dbReference type="Pfam" id="PF01522">
    <property type="entry name" value="Polysacc_deac_1"/>
    <property type="match status" value="1"/>
</dbReference>
<comment type="subcellular location">
    <subcellularLocation>
        <location evidence="1">Secreted</location>
    </subcellularLocation>
</comment>
<dbReference type="PROSITE" id="PS51677">
    <property type="entry name" value="NODB"/>
    <property type="match status" value="1"/>
</dbReference>
<dbReference type="GO" id="GO:0005576">
    <property type="term" value="C:extracellular region"/>
    <property type="evidence" value="ECO:0007669"/>
    <property type="project" value="UniProtKB-SubCell"/>
</dbReference>
<evidence type="ECO:0000256" key="2">
    <source>
        <dbReference type="ARBA" id="ARBA00022729"/>
    </source>
</evidence>
<dbReference type="OrthoDB" id="9778320at2"/>
<keyword evidence="2" id="KW-0732">Signal</keyword>
<protein>
    <recommendedName>
        <fullName evidence="3">NodB homology domain-containing protein</fullName>
    </recommendedName>
</protein>
<dbReference type="GO" id="GO:0005975">
    <property type="term" value="P:carbohydrate metabolic process"/>
    <property type="evidence" value="ECO:0007669"/>
    <property type="project" value="InterPro"/>
</dbReference>
<evidence type="ECO:0000313" key="5">
    <source>
        <dbReference type="Proteomes" id="UP000214588"/>
    </source>
</evidence>
<dbReference type="PANTHER" id="PTHR34216">
    <property type="match status" value="1"/>
</dbReference>
<evidence type="ECO:0000313" key="4">
    <source>
        <dbReference type="EMBL" id="OWZ84966.1"/>
    </source>
</evidence>
<proteinExistence type="predicted"/>
<evidence type="ECO:0000259" key="3">
    <source>
        <dbReference type="PROSITE" id="PS51677"/>
    </source>
</evidence>
<keyword evidence="5" id="KW-1185">Reference proteome</keyword>
<dbReference type="InterPro" id="IPR002509">
    <property type="entry name" value="NODB_dom"/>
</dbReference>
<dbReference type="EMBL" id="NIQC01000001">
    <property type="protein sequence ID" value="OWZ84966.1"/>
    <property type="molecule type" value="Genomic_DNA"/>
</dbReference>
<evidence type="ECO:0000256" key="1">
    <source>
        <dbReference type="ARBA" id="ARBA00004613"/>
    </source>
</evidence>